<keyword evidence="6" id="KW-1185">Reference proteome</keyword>
<evidence type="ECO:0000256" key="3">
    <source>
        <dbReference type="ARBA" id="ARBA00022840"/>
    </source>
</evidence>
<dbReference type="OrthoDB" id="9805514at2"/>
<dbReference type="GO" id="GO:0005886">
    <property type="term" value="C:plasma membrane"/>
    <property type="evidence" value="ECO:0007669"/>
    <property type="project" value="TreeGrafter"/>
</dbReference>
<dbReference type="InterPro" id="IPR032823">
    <property type="entry name" value="BCA_ABC_TP_C"/>
</dbReference>
<dbReference type="PANTHER" id="PTHR45772:SF7">
    <property type="entry name" value="AMINO ACID ABC TRANSPORTER ATP-BINDING PROTEIN"/>
    <property type="match status" value="1"/>
</dbReference>
<keyword evidence="1" id="KW-0813">Transport</keyword>
<evidence type="ECO:0000259" key="4">
    <source>
        <dbReference type="PROSITE" id="PS50893"/>
    </source>
</evidence>
<dbReference type="GO" id="GO:1903805">
    <property type="term" value="P:L-valine import across plasma membrane"/>
    <property type="evidence" value="ECO:0007669"/>
    <property type="project" value="TreeGrafter"/>
</dbReference>
<keyword evidence="2" id="KW-0547">Nucleotide-binding</keyword>
<dbReference type="GO" id="GO:0005304">
    <property type="term" value="F:L-valine transmembrane transporter activity"/>
    <property type="evidence" value="ECO:0007669"/>
    <property type="project" value="TreeGrafter"/>
</dbReference>
<evidence type="ECO:0000256" key="2">
    <source>
        <dbReference type="ARBA" id="ARBA00022741"/>
    </source>
</evidence>
<dbReference type="InterPro" id="IPR003439">
    <property type="entry name" value="ABC_transporter-like_ATP-bd"/>
</dbReference>
<dbReference type="Pfam" id="PF00005">
    <property type="entry name" value="ABC_tran"/>
    <property type="match status" value="1"/>
</dbReference>
<dbReference type="InterPro" id="IPR003593">
    <property type="entry name" value="AAA+_ATPase"/>
</dbReference>
<dbReference type="CDD" id="cd03219">
    <property type="entry name" value="ABC_Mj1267_LivG_branched"/>
    <property type="match status" value="1"/>
</dbReference>
<dbReference type="GO" id="GO:0015188">
    <property type="term" value="F:L-isoleucine transmembrane transporter activity"/>
    <property type="evidence" value="ECO:0007669"/>
    <property type="project" value="TreeGrafter"/>
</dbReference>
<dbReference type="RefSeq" id="WP_091683960.1">
    <property type="nucleotide sequence ID" value="NZ_BAABFM010000017.1"/>
</dbReference>
<dbReference type="SMART" id="SM00382">
    <property type="entry name" value="AAA"/>
    <property type="match status" value="1"/>
</dbReference>
<dbReference type="EMBL" id="FOWD01000002">
    <property type="protein sequence ID" value="SFN81473.1"/>
    <property type="molecule type" value="Genomic_DNA"/>
</dbReference>
<proteinExistence type="predicted"/>
<accession>A0A1I5C373</accession>
<dbReference type="GO" id="GO:0005524">
    <property type="term" value="F:ATP binding"/>
    <property type="evidence" value="ECO:0007669"/>
    <property type="project" value="UniProtKB-KW"/>
</dbReference>
<reference evidence="5 6" key="1">
    <citation type="submission" date="2016-10" db="EMBL/GenBank/DDBJ databases">
        <authorList>
            <person name="de Groot N.N."/>
        </authorList>
    </citation>
    <scope>NUCLEOTIDE SEQUENCE [LARGE SCALE GENOMIC DNA]</scope>
    <source>
        <strain evidence="5 6">DSM 1283</strain>
    </source>
</reference>
<organism evidence="5 6">
    <name type="scientific">Anaerocolumna aminovalerica</name>
    <dbReference type="NCBI Taxonomy" id="1527"/>
    <lineage>
        <taxon>Bacteria</taxon>
        <taxon>Bacillati</taxon>
        <taxon>Bacillota</taxon>
        <taxon>Clostridia</taxon>
        <taxon>Lachnospirales</taxon>
        <taxon>Lachnospiraceae</taxon>
        <taxon>Anaerocolumna</taxon>
    </lineage>
</organism>
<dbReference type="FunFam" id="3.40.50.300:FF:000421">
    <property type="entry name" value="Branched-chain amino acid ABC transporter ATP-binding protein"/>
    <property type="match status" value="1"/>
</dbReference>
<dbReference type="InterPro" id="IPR051120">
    <property type="entry name" value="ABC_AA/LPS_Transport"/>
</dbReference>
<dbReference type="GO" id="GO:1903806">
    <property type="term" value="P:L-isoleucine import across plasma membrane"/>
    <property type="evidence" value="ECO:0007669"/>
    <property type="project" value="TreeGrafter"/>
</dbReference>
<dbReference type="Pfam" id="PF12399">
    <property type="entry name" value="BCA_ABC_TP_C"/>
    <property type="match status" value="1"/>
</dbReference>
<evidence type="ECO:0000256" key="1">
    <source>
        <dbReference type="ARBA" id="ARBA00022448"/>
    </source>
</evidence>
<dbReference type="Proteomes" id="UP000198806">
    <property type="component" value="Unassembled WGS sequence"/>
</dbReference>
<protein>
    <submittedName>
        <fullName evidence="5">Amino acid/amide ABC transporter ATP-binding protein 1, HAAT family</fullName>
    </submittedName>
</protein>
<dbReference type="Gene3D" id="3.40.50.300">
    <property type="entry name" value="P-loop containing nucleotide triphosphate hydrolases"/>
    <property type="match status" value="1"/>
</dbReference>
<dbReference type="GO" id="GO:0042941">
    <property type="term" value="P:D-alanine transmembrane transport"/>
    <property type="evidence" value="ECO:0007669"/>
    <property type="project" value="TreeGrafter"/>
</dbReference>
<dbReference type="STRING" id="1527.SAMN04489757_102104"/>
<dbReference type="GO" id="GO:0016887">
    <property type="term" value="F:ATP hydrolysis activity"/>
    <property type="evidence" value="ECO:0007669"/>
    <property type="project" value="InterPro"/>
</dbReference>
<keyword evidence="3 5" id="KW-0067">ATP-binding</keyword>
<dbReference type="InterPro" id="IPR027417">
    <property type="entry name" value="P-loop_NTPase"/>
</dbReference>
<dbReference type="PANTHER" id="PTHR45772">
    <property type="entry name" value="CONSERVED COMPONENT OF ABC TRANSPORTER FOR NATURAL AMINO ACIDS-RELATED"/>
    <property type="match status" value="1"/>
</dbReference>
<dbReference type="PROSITE" id="PS50893">
    <property type="entry name" value="ABC_TRANSPORTER_2"/>
    <property type="match status" value="1"/>
</dbReference>
<dbReference type="AlphaFoldDB" id="A0A1I5C373"/>
<gene>
    <name evidence="5" type="ORF">SAMN04489757_102104</name>
</gene>
<evidence type="ECO:0000313" key="6">
    <source>
        <dbReference type="Proteomes" id="UP000198806"/>
    </source>
</evidence>
<dbReference type="GO" id="GO:0015808">
    <property type="term" value="P:L-alanine transport"/>
    <property type="evidence" value="ECO:0007669"/>
    <property type="project" value="TreeGrafter"/>
</dbReference>
<feature type="domain" description="ABC transporter" evidence="4">
    <location>
        <begin position="5"/>
        <end position="252"/>
    </location>
</feature>
<dbReference type="GO" id="GO:0015192">
    <property type="term" value="F:L-phenylalanine transmembrane transporter activity"/>
    <property type="evidence" value="ECO:0007669"/>
    <property type="project" value="TreeGrafter"/>
</dbReference>
<dbReference type="SUPFAM" id="SSF52540">
    <property type="entry name" value="P-loop containing nucleoside triphosphate hydrolases"/>
    <property type="match status" value="1"/>
</dbReference>
<sequence>MGSLLEAKGICKYFGGLKAVEDVSMHINKGDVFGIIGPNGAGKTTFFNICSGIYTPTKGEILLNGDKISHLKSEQIAQRGMARTFQNIQLFKYMTVLENVKIGFHIHTKTKLWDSVLHTKTFKEDEEFTVQKGLEIIDKVGLSKYTDTMAGNLAYGIQRKVEIARALALDPQILLLDEPAAGMNPQETQELMEFIKILNADGYTIAVIEHDMKFVMNSCNRILVLNFGQKICEGTPDDVKSNQQVQEAYFGKGIIAGEAVK</sequence>
<name>A0A1I5C373_9FIRM</name>
<evidence type="ECO:0000313" key="5">
    <source>
        <dbReference type="EMBL" id="SFN81473.1"/>
    </source>
</evidence>